<dbReference type="Pfam" id="PF11680">
    <property type="entry name" value="DUF3276"/>
    <property type="match status" value="1"/>
</dbReference>
<dbReference type="Gene3D" id="3.10.450.700">
    <property type="match status" value="1"/>
</dbReference>
<dbReference type="AlphaFoldDB" id="A0A1F4PZY2"/>
<evidence type="ECO:0000313" key="4">
    <source>
        <dbReference type="Proteomes" id="UP000178724"/>
    </source>
</evidence>
<name>A0A1F4PZY2_UNCSA</name>
<accession>A0A1F4PZY2</accession>
<evidence type="ECO:0000256" key="1">
    <source>
        <dbReference type="ARBA" id="ARBA00009251"/>
    </source>
</evidence>
<dbReference type="GO" id="GO:0032422">
    <property type="term" value="F:purine-rich negative regulatory element binding"/>
    <property type="evidence" value="ECO:0007669"/>
    <property type="project" value="InterPro"/>
</dbReference>
<dbReference type="Proteomes" id="UP000178724">
    <property type="component" value="Unassembled WGS sequence"/>
</dbReference>
<evidence type="ECO:0000313" key="3">
    <source>
        <dbReference type="EMBL" id="OGB89248.1"/>
    </source>
</evidence>
<dbReference type="EMBL" id="METM01000027">
    <property type="protein sequence ID" value="OGB89248.1"/>
    <property type="molecule type" value="Genomic_DNA"/>
</dbReference>
<evidence type="ECO:0000256" key="2">
    <source>
        <dbReference type="ARBA" id="ARBA00023125"/>
    </source>
</evidence>
<comment type="caution">
    <text evidence="3">The sequence shown here is derived from an EMBL/GenBank/DDBJ whole genome shotgun (WGS) entry which is preliminary data.</text>
</comment>
<proteinExistence type="inferred from homology"/>
<reference evidence="3 4" key="1">
    <citation type="journal article" date="2016" name="Nat. Commun.">
        <title>Thousands of microbial genomes shed light on interconnected biogeochemical processes in an aquifer system.</title>
        <authorList>
            <person name="Anantharaman K."/>
            <person name="Brown C.T."/>
            <person name="Hug L.A."/>
            <person name="Sharon I."/>
            <person name="Castelle C.J."/>
            <person name="Probst A.J."/>
            <person name="Thomas B.C."/>
            <person name="Singh A."/>
            <person name="Wilkins M.J."/>
            <person name="Karaoz U."/>
            <person name="Brodie E.L."/>
            <person name="Williams K.H."/>
            <person name="Hubbard S.S."/>
            <person name="Banfield J.F."/>
        </authorList>
    </citation>
    <scope>NUCLEOTIDE SEQUENCE [LARGE SCALE GENOMIC DNA]</scope>
</reference>
<dbReference type="GO" id="GO:0000977">
    <property type="term" value="F:RNA polymerase II transcription regulatory region sequence-specific DNA binding"/>
    <property type="evidence" value="ECO:0007669"/>
    <property type="project" value="InterPro"/>
</dbReference>
<protein>
    <recommendedName>
        <fullName evidence="5">DUF3276 family protein</fullName>
    </recommendedName>
</protein>
<organism evidence="3 4">
    <name type="scientific">candidate division WOR-1 bacterium RIFCSPHIGHO2_01_FULL_53_15</name>
    <dbReference type="NCBI Taxonomy" id="1802564"/>
    <lineage>
        <taxon>Bacteria</taxon>
        <taxon>Bacillati</taxon>
        <taxon>Saganbacteria</taxon>
    </lineage>
</organism>
<dbReference type="InterPro" id="IPR006628">
    <property type="entry name" value="PUR-bd_fam"/>
</dbReference>
<keyword evidence="2" id="KW-0238">DNA-binding</keyword>
<comment type="similarity">
    <text evidence="1">Belongs to the PUR DNA-binding protein family.</text>
</comment>
<sequence length="77" mass="8665">MQENGKESKPLFNQMVKGGRRTYFISVREASNKQKYVTITESKVIGENKFDRFNIMVFQDKIGEFVGALQGACAIAA</sequence>
<gene>
    <name evidence="3" type="ORF">A2625_03655</name>
</gene>
<evidence type="ECO:0008006" key="5">
    <source>
        <dbReference type="Google" id="ProtNLM"/>
    </source>
</evidence>